<evidence type="ECO:0000259" key="1">
    <source>
        <dbReference type="Pfam" id="PF03756"/>
    </source>
</evidence>
<dbReference type="EMBL" id="RKQG01000005">
    <property type="protein sequence ID" value="RPE26988.1"/>
    <property type="molecule type" value="Genomic_DNA"/>
</dbReference>
<sequence>MSAQSRTVLLVGDRFAGFAVHEGVFTVSQFREQLPLLGAVRAGGEHTLVRAGQGVTAPEWAALRETAARHGLQESLEFHFPHPALSPRQEVHKHQSQNTLIADLRQEQAGRFVADLRLHADNELLLDHQTGQHVQGMVAVEAARQMFLAVSERYYANRYPDRSYYYVIDSMNTAFENFLFPLDATVEFLTLRAETDDPERLSFAADISVHQAGRRAALTTVTYTAFEPALIESKETKRARFAVDHTVSAPARVLVAA</sequence>
<comment type="caution">
    <text evidence="3">The sequence shown here is derived from an EMBL/GenBank/DDBJ whole genome shotgun (WGS) entry which is preliminary data.</text>
</comment>
<dbReference type="EMBL" id="RJVJ01000004">
    <property type="protein sequence ID" value="ROR34002.1"/>
    <property type="molecule type" value="Genomic_DNA"/>
</dbReference>
<gene>
    <name evidence="3" type="ORF">EDD38_7625</name>
    <name evidence="2" type="ORF">EDD39_7563</name>
</gene>
<evidence type="ECO:0000313" key="2">
    <source>
        <dbReference type="EMBL" id="ROR34002.1"/>
    </source>
</evidence>
<proteinExistence type="predicted"/>
<accession>A0A8G1U930</accession>
<dbReference type="Proteomes" id="UP000266906">
    <property type="component" value="Unassembled WGS sequence"/>
</dbReference>
<dbReference type="RefSeq" id="WP_123564125.1">
    <property type="nucleotide sequence ID" value="NZ_JBEYIY010000023.1"/>
</dbReference>
<dbReference type="Pfam" id="PF03756">
    <property type="entry name" value="AfsA"/>
    <property type="match status" value="1"/>
</dbReference>
<name>A0A3N4R112_9ACTN</name>
<evidence type="ECO:0000313" key="4">
    <source>
        <dbReference type="Proteomes" id="UP000266906"/>
    </source>
</evidence>
<dbReference type="InterPro" id="IPR005509">
    <property type="entry name" value="AfsA_hotdog_dom"/>
</dbReference>
<dbReference type="OrthoDB" id="7838374at2"/>
<evidence type="ECO:0000313" key="3">
    <source>
        <dbReference type="EMBL" id="RPE26988.1"/>
    </source>
</evidence>
<evidence type="ECO:0000313" key="5">
    <source>
        <dbReference type="Proteomes" id="UP000267408"/>
    </source>
</evidence>
<accession>A0A3N4R112</accession>
<feature type="domain" description="A-factor biosynthesis hotdog" evidence="1">
    <location>
        <begin position="91"/>
        <end position="224"/>
    </location>
</feature>
<dbReference type="AlphaFoldDB" id="A0A3N4R112"/>
<keyword evidence="4" id="KW-1185">Reference proteome</keyword>
<dbReference type="Proteomes" id="UP000267408">
    <property type="component" value="Unassembled WGS sequence"/>
</dbReference>
<reference evidence="4 5" key="1">
    <citation type="submission" date="2018-11" db="EMBL/GenBank/DDBJ databases">
        <title>Sequencing the genomes of 1000 actinobacteria strains.</title>
        <authorList>
            <person name="Klenk H.-P."/>
        </authorList>
    </citation>
    <scope>NUCLEOTIDE SEQUENCE [LARGE SCALE GENOMIC DNA]</scope>
    <source>
        <strain evidence="2 5">DSM 44780</strain>
        <strain evidence="3 4">DSM 44781</strain>
    </source>
</reference>
<organism evidence="3 4">
    <name type="scientific">Kitasatospora cineracea</name>
    <dbReference type="NCBI Taxonomy" id="88074"/>
    <lineage>
        <taxon>Bacteria</taxon>
        <taxon>Bacillati</taxon>
        <taxon>Actinomycetota</taxon>
        <taxon>Actinomycetes</taxon>
        <taxon>Kitasatosporales</taxon>
        <taxon>Streptomycetaceae</taxon>
        <taxon>Kitasatospora</taxon>
    </lineage>
</organism>
<protein>
    <submittedName>
        <fullName evidence="3">A-factor biosynthesis hotdog protein</fullName>
    </submittedName>
</protein>